<name>A0AC34GYP1_9BILA</name>
<accession>A0AC34GYP1</accession>
<reference evidence="2" key="1">
    <citation type="submission" date="2022-11" db="UniProtKB">
        <authorList>
            <consortium name="WormBaseParasite"/>
        </authorList>
    </citation>
    <scope>IDENTIFICATION</scope>
</reference>
<sequence length="1084" mass="123860">MSEAQHKIAERLIILNDRCVGLLTRLYNIKKSCGNINSRPKALTEKDFEQAISIVVKKFPVNDLRKHSSAFSNVDKSKADVLKNLHPYYFTFVHLLELKEHVLQQLALMDANQFTLDISLNFDATTAFFNMIINFISAMILLSRIEERKSLVGLYNAAHELEKGVSETKFPRLAQLIVDYDSPMKKLAEDFSPVHRLIRQALMSISPIYKRRNISAEEQRASAMISLASNPAELLYVAQTNTCACEYLSVDLMNRWIILCVTVCHNNLLADEHVTDLFYRALRDGVCIRLFRDENVLVFSMLQNLFETIKGYHKRCQEIKDLYNITLQTSVSFHAHRRQFLRSALRDLCFLFKDQPGLLGPKILFIWMGLSYARDEVNWLLRHNQVWPTVIANKKAKEQTDVGINDKALPELLFYMIDLQNLMLKHAGVIARYHSQYVQKCDAIAVAEMLPSLAGLSERESILIQTAVDELQNISSDTCDLRAVRLDCFYFTQFDTQLNQTLNLPIQSRYAVTFAHICNHFIHALHDFCPEEHDDIVERALSHCNAVLDRLAVRVAEVIGRMTNDELILAQKLSPQACANCVSHAYQANGARVNVADTMPGVESYRMNREEVTDADKNYIYLVDLCNSIGYSKEIQTCDHVFAPREYLHQHIESELISTLHRYFRQNNVEPPRKPSEMHMLLSSQISVMQTVENCLRFDLTQFLNGVYLQQTQPQDSHGKDTLASIYSRWYLEVLLRKASICQLVYSEHLRSFISASDVVPLQFAPEQYTDTRELRALVQIIGPYGIKLMAERLVWHVACQINELLKLVREHKTELHEARISFDKPEKMRELTAKLSFADSTKDRKQGKEHSTSGSPIESVLQRVTIIGEIIAFRNMLYDALKDVVEQRLPFLISSLNGLFHSADPLGKVQMSEMCAAAGIQTDVDVALMSAIQAQAQTNRPNDDEEYYQETCLLFVFIAIALPKLATTKLSLYKAGVKASPNNCHVIPLAVNSMASALFYYHSRSDIQERMREFLALASSSLLQIIGTPEAEHMEMHQSVFTLLESLVKDSPWLHFGLLESCFPFTMIRSSFFKCYSHAEEAK</sequence>
<dbReference type="Proteomes" id="UP000887579">
    <property type="component" value="Unplaced"/>
</dbReference>
<evidence type="ECO:0000313" key="2">
    <source>
        <dbReference type="WBParaSite" id="ES5_v2.g9995.t1"/>
    </source>
</evidence>
<evidence type="ECO:0000313" key="1">
    <source>
        <dbReference type="Proteomes" id="UP000887579"/>
    </source>
</evidence>
<protein>
    <submittedName>
        <fullName evidence="2">Nck-associated protein 1</fullName>
    </submittedName>
</protein>
<organism evidence="1 2">
    <name type="scientific">Panagrolaimus sp. ES5</name>
    <dbReference type="NCBI Taxonomy" id="591445"/>
    <lineage>
        <taxon>Eukaryota</taxon>
        <taxon>Metazoa</taxon>
        <taxon>Ecdysozoa</taxon>
        <taxon>Nematoda</taxon>
        <taxon>Chromadorea</taxon>
        <taxon>Rhabditida</taxon>
        <taxon>Tylenchina</taxon>
        <taxon>Panagrolaimomorpha</taxon>
        <taxon>Panagrolaimoidea</taxon>
        <taxon>Panagrolaimidae</taxon>
        <taxon>Panagrolaimus</taxon>
    </lineage>
</organism>
<dbReference type="WBParaSite" id="ES5_v2.g9995.t1">
    <property type="protein sequence ID" value="ES5_v2.g9995.t1"/>
    <property type="gene ID" value="ES5_v2.g9995"/>
</dbReference>
<proteinExistence type="predicted"/>